<evidence type="ECO:0000313" key="2">
    <source>
        <dbReference type="Proteomes" id="UP000677305"/>
    </source>
</evidence>
<reference evidence="1 2" key="1">
    <citation type="submission" date="2020-07" db="EMBL/GenBank/DDBJ databases">
        <title>Vallitalea guaymasensis genome.</title>
        <authorList>
            <person name="Postec A."/>
        </authorList>
    </citation>
    <scope>NUCLEOTIDE SEQUENCE [LARGE SCALE GENOMIC DNA]</scope>
    <source>
        <strain evidence="1 2">Ra1766G1</strain>
    </source>
</reference>
<proteinExistence type="predicted"/>
<evidence type="ECO:0000313" key="1">
    <source>
        <dbReference type="EMBL" id="QUH28887.1"/>
    </source>
</evidence>
<dbReference type="AlphaFoldDB" id="A0A8J8M9M6"/>
<dbReference type="OrthoDB" id="2236631at2"/>
<name>A0A8J8M9M6_9FIRM</name>
<protein>
    <submittedName>
        <fullName evidence="1">Uncharacterized protein</fullName>
    </submittedName>
</protein>
<dbReference type="Proteomes" id="UP000677305">
    <property type="component" value="Chromosome"/>
</dbReference>
<sequence length="115" mass="13735">MHQNDIKRMRMEIARTIKEVFGNRIKSLEIYDIVEVPSHWAFKIKFIVYDYFVVLFNYELDIIGFSIELGSGKYVSLSQEKHCYSNTDMATFINEIKEELELRIPDKYLIARGWM</sequence>
<dbReference type="KEGG" id="vgu:HYG85_08130"/>
<gene>
    <name evidence="1" type="ORF">HYG85_08130</name>
</gene>
<organism evidence="1 2">
    <name type="scientific">Vallitalea guaymasensis</name>
    <dbReference type="NCBI Taxonomy" id="1185412"/>
    <lineage>
        <taxon>Bacteria</taxon>
        <taxon>Bacillati</taxon>
        <taxon>Bacillota</taxon>
        <taxon>Clostridia</taxon>
        <taxon>Lachnospirales</taxon>
        <taxon>Vallitaleaceae</taxon>
        <taxon>Vallitalea</taxon>
    </lineage>
</organism>
<keyword evidence="2" id="KW-1185">Reference proteome</keyword>
<dbReference type="EMBL" id="CP058561">
    <property type="protein sequence ID" value="QUH28887.1"/>
    <property type="molecule type" value="Genomic_DNA"/>
</dbReference>
<accession>A0A8J8M9M6</accession>
<dbReference type="RefSeq" id="WP_113672476.1">
    <property type="nucleotide sequence ID" value="NZ_CP058561.1"/>
</dbReference>